<dbReference type="EC" id="2.1.1.33" evidence="9"/>
<feature type="region of interest" description="Disordered" evidence="10">
    <location>
        <begin position="131"/>
        <end position="169"/>
    </location>
</feature>
<comment type="subunit">
    <text evidence="9">Forms a complex with TRM82.</text>
</comment>
<name>A0A1R0GV39_9FUNG</name>
<evidence type="ECO:0000256" key="9">
    <source>
        <dbReference type="HAMAP-Rule" id="MF_03055"/>
    </source>
</evidence>
<dbReference type="Proteomes" id="UP000187455">
    <property type="component" value="Unassembled WGS sequence"/>
</dbReference>
<keyword evidence="12" id="KW-1185">Reference proteome</keyword>
<gene>
    <name evidence="9" type="primary">TRM8</name>
    <name evidence="11" type="ORF">AYI68_g5124</name>
</gene>
<keyword evidence="6 9" id="KW-0819">tRNA processing</keyword>
<dbReference type="AlphaFoldDB" id="A0A1R0GV39"/>
<dbReference type="Pfam" id="PF02390">
    <property type="entry name" value="Methyltransf_4"/>
    <property type="match status" value="2"/>
</dbReference>
<dbReference type="GO" id="GO:0005634">
    <property type="term" value="C:nucleus"/>
    <property type="evidence" value="ECO:0007669"/>
    <property type="project" value="UniProtKB-SubCell"/>
</dbReference>
<evidence type="ECO:0000256" key="3">
    <source>
        <dbReference type="ARBA" id="ARBA00022603"/>
    </source>
</evidence>
<sequence length="319" mass="36210">MDWSHLYPTYFRTQTETLQSVVPSADSTIAAESVLSKRALDATADPTPGKVHIGELGPSTTTVTNFSQPDTLAQIEFADIGCGYGGLLVALAPLFPNTLMLGMEIRTKLVNYVQKRINVLRHIQDNLANETSAEFAATTPDDHEEAEEEEEDDDEDRLNEDEKKQVLETGETKQLVNGRYKNIAVIRMNAMKYLPNFFKKGQLSKIFFLFPDPHFKKRKHKARIISETLVSEYAYATRIGGILYTVTDVHDLHLWMKQHLDAHPLFERIPDNELVGSDPVIEAVYNCTEEGRKVTRNNGQKYLACYRRIRDPYSPPIFS</sequence>
<feature type="active site" evidence="9">
    <location>
        <position position="212"/>
    </location>
</feature>
<feature type="binding site" evidence="9">
    <location>
        <begin position="189"/>
        <end position="190"/>
    </location>
    <ligand>
        <name>S-adenosyl-L-methionine</name>
        <dbReference type="ChEBI" id="CHEBI:59789"/>
    </ligand>
</feature>
<evidence type="ECO:0000256" key="6">
    <source>
        <dbReference type="ARBA" id="ARBA00022694"/>
    </source>
</evidence>
<feature type="binding site" evidence="9">
    <location>
        <position position="209"/>
    </location>
    <ligand>
        <name>S-adenosyl-L-methionine</name>
        <dbReference type="ChEBI" id="CHEBI:59789"/>
    </ligand>
</feature>
<dbReference type="PROSITE" id="PS51625">
    <property type="entry name" value="SAM_MT_TRMB"/>
    <property type="match status" value="1"/>
</dbReference>
<evidence type="ECO:0000256" key="5">
    <source>
        <dbReference type="ARBA" id="ARBA00022691"/>
    </source>
</evidence>
<dbReference type="GO" id="GO:0000049">
    <property type="term" value="F:tRNA binding"/>
    <property type="evidence" value="ECO:0007669"/>
    <property type="project" value="UniProtKB-UniRule"/>
</dbReference>
<dbReference type="GO" id="GO:0008176">
    <property type="term" value="F:tRNA (guanine(46)-N7)-methyltransferase activity"/>
    <property type="evidence" value="ECO:0007669"/>
    <property type="project" value="UniProtKB-UniRule"/>
</dbReference>
<dbReference type="STRING" id="133383.A0A1R0GV39"/>
<dbReference type="SUPFAM" id="SSF53335">
    <property type="entry name" value="S-adenosyl-L-methionine-dependent methyltransferases"/>
    <property type="match status" value="1"/>
</dbReference>
<dbReference type="InterPro" id="IPR025763">
    <property type="entry name" value="Trm8_euk"/>
</dbReference>
<dbReference type="InterPro" id="IPR003358">
    <property type="entry name" value="tRNA_(Gua-N-7)_MeTrfase_Trmb"/>
</dbReference>
<comment type="similarity">
    <text evidence="9">Belongs to the class I-like SAM-binding methyltransferase superfamily. TrmB family.</text>
</comment>
<dbReference type="Gene3D" id="3.40.50.150">
    <property type="entry name" value="Vaccinia Virus protein VP39"/>
    <property type="match status" value="1"/>
</dbReference>
<comment type="catalytic activity">
    <reaction evidence="1 9">
        <text>guanosine(46) in tRNA + S-adenosyl-L-methionine = N(7)-methylguanosine(46) in tRNA + S-adenosyl-L-homocysteine</text>
        <dbReference type="Rhea" id="RHEA:42708"/>
        <dbReference type="Rhea" id="RHEA-COMP:10188"/>
        <dbReference type="Rhea" id="RHEA-COMP:10189"/>
        <dbReference type="ChEBI" id="CHEBI:57856"/>
        <dbReference type="ChEBI" id="CHEBI:59789"/>
        <dbReference type="ChEBI" id="CHEBI:74269"/>
        <dbReference type="ChEBI" id="CHEBI:74480"/>
        <dbReference type="EC" id="2.1.1.33"/>
    </reaction>
</comment>
<dbReference type="HAMAP" id="MF_03055">
    <property type="entry name" value="tRNA_methyltr_TrmB_euk"/>
    <property type="match status" value="1"/>
</dbReference>
<comment type="subcellular location">
    <subcellularLocation>
        <location evidence="9">Nucleus</location>
    </subcellularLocation>
</comment>
<evidence type="ECO:0000313" key="11">
    <source>
        <dbReference type="EMBL" id="OLY80776.1"/>
    </source>
</evidence>
<keyword evidence="3 9" id="KW-0489">Methyltransferase</keyword>
<feature type="binding site" evidence="9">
    <location>
        <begin position="288"/>
        <end position="290"/>
    </location>
    <ligand>
        <name>S-adenosyl-L-methionine</name>
        <dbReference type="ChEBI" id="CHEBI:59789"/>
    </ligand>
</feature>
<organism evidence="11 12">
    <name type="scientific">Smittium mucronatum</name>
    <dbReference type="NCBI Taxonomy" id="133383"/>
    <lineage>
        <taxon>Eukaryota</taxon>
        <taxon>Fungi</taxon>
        <taxon>Fungi incertae sedis</taxon>
        <taxon>Zoopagomycota</taxon>
        <taxon>Kickxellomycotina</taxon>
        <taxon>Harpellomycetes</taxon>
        <taxon>Harpellales</taxon>
        <taxon>Legeriomycetaceae</taxon>
        <taxon>Smittium</taxon>
    </lineage>
</organism>
<evidence type="ECO:0000256" key="7">
    <source>
        <dbReference type="ARBA" id="ARBA00022884"/>
    </source>
</evidence>
<keyword evidence="2 9" id="KW-0820">tRNA-binding</keyword>
<dbReference type="PANTHER" id="PTHR23417">
    <property type="entry name" value="3-DEOXY-D-MANNO-OCTULOSONIC-ACID TRANSFERASE/TRNA GUANINE-N 7 - -METHYLTRANSFERASE"/>
    <property type="match status" value="1"/>
</dbReference>
<comment type="pathway">
    <text evidence="9">tRNA modification; N(7)-methylguanine-tRNA biosynthesis.</text>
</comment>
<feature type="compositionally biased region" description="Acidic residues" evidence="10">
    <location>
        <begin position="142"/>
        <end position="159"/>
    </location>
</feature>
<evidence type="ECO:0000313" key="12">
    <source>
        <dbReference type="Proteomes" id="UP000187455"/>
    </source>
</evidence>
<keyword evidence="4 9" id="KW-0808">Transferase</keyword>
<protein>
    <recommendedName>
        <fullName evidence="9">tRNA (guanine-N(7)-)-methyltransferase</fullName>
        <ecNumber evidence="9">2.1.1.33</ecNumber>
    </recommendedName>
    <alternativeName>
        <fullName evidence="9">Transfer RNA methyltransferase 8</fullName>
    </alternativeName>
    <alternativeName>
        <fullName evidence="9">tRNA (guanine(46)-N(7))-methyltransferase</fullName>
    </alternativeName>
    <alternativeName>
        <fullName evidence="9">tRNA(m7G46)-methyltransferase</fullName>
    </alternativeName>
</protein>
<evidence type="ECO:0000256" key="2">
    <source>
        <dbReference type="ARBA" id="ARBA00022555"/>
    </source>
</evidence>
<accession>A0A1R0GV39</accession>
<comment type="caution">
    <text evidence="11">The sequence shown here is derived from an EMBL/GenBank/DDBJ whole genome shotgun (WGS) entry which is preliminary data.</text>
</comment>
<evidence type="ECO:0000256" key="10">
    <source>
        <dbReference type="SAM" id="MobiDB-lite"/>
    </source>
</evidence>
<keyword evidence="7 9" id="KW-0694">RNA-binding</keyword>
<dbReference type="InterPro" id="IPR029063">
    <property type="entry name" value="SAM-dependent_MTases_sf"/>
</dbReference>
<keyword evidence="5 9" id="KW-0949">S-adenosyl-L-methionine</keyword>
<evidence type="ECO:0000256" key="1">
    <source>
        <dbReference type="ARBA" id="ARBA00000142"/>
    </source>
</evidence>
<evidence type="ECO:0000256" key="8">
    <source>
        <dbReference type="ARBA" id="ARBA00023242"/>
    </source>
</evidence>
<reference evidence="11 12" key="1">
    <citation type="journal article" date="2016" name="Mol. Biol. Evol.">
        <title>Genome-Wide Survey of Gut Fungi (Harpellales) Reveals the First Horizontally Transferred Ubiquitin Gene from a Mosquito Host.</title>
        <authorList>
            <person name="Wang Y."/>
            <person name="White M.M."/>
            <person name="Kvist S."/>
            <person name="Moncalvo J.M."/>
        </authorList>
    </citation>
    <scope>NUCLEOTIDE SEQUENCE [LARGE SCALE GENOMIC DNA]</scope>
    <source>
        <strain evidence="11 12">ALG-7-W6</strain>
    </source>
</reference>
<dbReference type="GO" id="GO:0043527">
    <property type="term" value="C:tRNA methyltransferase complex"/>
    <property type="evidence" value="ECO:0007669"/>
    <property type="project" value="TreeGrafter"/>
</dbReference>
<dbReference type="PANTHER" id="PTHR23417:SF16">
    <property type="entry name" value="TRNA (GUANINE-N(7)-)-METHYLTRANSFERASE"/>
    <property type="match status" value="1"/>
</dbReference>
<evidence type="ECO:0000256" key="4">
    <source>
        <dbReference type="ARBA" id="ARBA00022679"/>
    </source>
</evidence>
<dbReference type="OrthoDB" id="47276at2759"/>
<dbReference type="UniPathway" id="UPA00989"/>
<dbReference type="EMBL" id="LSSL01003140">
    <property type="protein sequence ID" value="OLY80776.1"/>
    <property type="molecule type" value="Genomic_DNA"/>
</dbReference>
<feature type="binding site" evidence="9">
    <location>
        <begin position="104"/>
        <end position="105"/>
    </location>
    <ligand>
        <name>S-adenosyl-L-methionine</name>
        <dbReference type="ChEBI" id="CHEBI:59789"/>
    </ligand>
</feature>
<keyword evidence="8 9" id="KW-0539">Nucleus</keyword>
<feature type="binding site" evidence="9">
    <location>
        <position position="81"/>
    </location>
    <ligand>
        <name>S-adenosyl-L-methionine</name>
        <dbReference type="ChEBI" id="CHEBI:59789"/>
    </ligand>
</feature>
<comment type="function">
    <text evidence="9">Catalyzes the formation of N(7)-methylguanine at position 46 (m7G46) in tRNA.</text>
</comment>
<proteinExistence type="inferred from homology"/>